<proteinExistence type="predicted"/>
<sequence>HLIARAAVGKNPRIASDGYLVPHPPPDKHPHPRPDPEYVDSASSPQHTTRTEGTEVPHEDYTQLGPRQDRGDYTQLHGGDSSDKGDYTQLGPRQDRMSTREYTAFAPRKATV</sequence>
<reference evidence="2 3" key="1">
    <citation type="journal article" date="2023" name="Sci. Data">
        <title>Genome assembly of the Korean intertidal mud-creeper Batillaria attramentaria.</title>
        <authorList>
            <person name="Patra A.K."/>
            <person name="Ho P.T."/>
            <person name="Jun S."/>
            <person name="Lee S.J."/>
            <person name="Kim Y."/>
            <person name="Won Y.J."/>
        </authorList>
    </citation>
    <scope>NUCLEOTIDE SEQUENCE [LARGE SCALE GENOMIC DNA]</scope>
    <source>
        <strain evidence="2">Wonlab-2016</strain>
    </source>
</reference>
<dbReference type="Proteomes" id="UP001519460">
    <property type="component" value="Unassembled WGS sequence"/>
</dbReference>
<feature type="non-terminal residue" evidence="2">
    <location>
        <position position="1"/>
    </location>
</feature>
<evidence type="ECO:0000313" key="3">
    <source>
        <dbReference type="Proteomes" id="UP001519460"/>
    </source>
</evidence>
<dbReference type="EMBL" id="JACVVK020000156">
    <property type="protein sequence ID" value="KAK7488010.1"/>
    <property type="molecule type" value="Genomic_DNA"/>
</dbReference>
<name>A0ABD0KLD1_9CAEN</name>
<feature type="compositionally biased region" description="Basic and acidic residues" evidence="1">
    <location>
        <begin position="49"/>
        <end position="72"/>
    </location>
</feature>
<evidence type="ECO:0000313" key="2">
    <source>
        <dbReference type="EMBL" id="KAK7488010.1"/>
    </source>
</evidence>
<dbReference type="AlphaFoldDB" id="A0ABD0KLD1"/>
<organism evidence="2 3">
    <name type="scientific">Batillaria attramentaria</name>
    <dbReference type="NCBI Taxonomy" id="370345"/>
    <lineage>
        <taxon>Eukaryota</taxon>
        <taxon>Metazoa</taxon>
        <taxon>Spiralia</taxon>
        <taxon>Lophotrochozoa</taxon>
        <taxon>Mollusca</taxon>
        <taxon>Gastropoda</taxon>
        <taxon>Caenogastropoda</taxon>
        <taxon>Sorbeoconcha</taxon>
        <taxon>Cerithioidea</taxon>
        <taxon>Batillariidae</taxon>
        <taxon>Batillaria</taxon>
    </lineage>
</organism>
<gene>
    <name evidence="2" type="ORF">BaRGS_00020755</name>
</gene>
<evidence type="ECO:0000256" key="1">
    <source>
        <dbReference type="SAM" id="MobiDB-lite"/>
    </source>
</evidence>
<feature type="compositionally biased region" description="Basic and acidic residues" evidence="1">
    <location>
        <begin position="25"/>
        <end position="36"/>
    </location>
</feature>
<accession>A0ABD0KLD1</accession>
<feature type="region of interest" description="Disordered" evidence="1">
    <location>
        <begin position="1"/>
        <end position="112"/>
    </location>
</feature>
<comment type="caution">
    <text evidence="2">The sequence shown here is derived from an EMBL/GenBank/DDBJ whole genome shotgun (WGS) entry which is preliminary data.</text>
</comment>
<protein>
    <submittedName>
        <fullName evidence="2">Uncharacterized protein</fullName>
    </submittedName>
</protein>
<keyword evidence="3" id="KW-1185">Reference proteome</keyword>